<dbReference type="InterPro" id="IPR022106">
    <property type="entry name" value="Pax7_C"/>
</dbReference>
<feature type="compositionally biased region" description="Polar residues" evidence="2">
    <location>
        <begin position="39"/>
        <end position="62"/>
    </location>
</feature>
<evidence type="ECO:0000313" key="4">
    <source>
        <dbReference type="EMBL" id="MED6260334.1"/>
    </source>
</evidence>
<accession>A0ABU7CFI3</accession>
<reference evidence="4 5" key="1">
    <citation type="submission" date="2021-07" db="EMBL/GenBank/DDBJ databases">
        <authorList>
            <person name="Palmer J.M."/>
        </authorList>
    </citation>
    <scope>NUCLEOTIDE SEQUENCE [LARGE SCALE GENOMIC DNA]</scope>
    <source>
        <strain evidence="4 5">AT_MEX2019</strain>
        <tissue evidence="4">Muscle</tissue>
    </source>
</reference>
<keyword evidence="1" id="KW-0238">DNA-binding</keyword>
<protein>
    <submittedName>
        <fullName evidence="4">Paired box protein Pax-7</fullName>
    </submittedName>
</protein>
<dbReference type="CDD" id="cd00086">
    <property type="entry name" value="homeodomain"/>
    <property type="match status" value="1"/>
</dbReference>
<evidence type="ECO:0000259" key="3">
    <source>
        <dbReference type="PROSITE" id="PS50071"/>
    </source>
</evidence>
<name>A0ABU7CFI3_9TELE</name>
<organism evidence="4 5">
    <name type="scientific">Ataeniobius toweri</name>
    <dbReference type="NCBI Taxonomy" id="208326"/>
    <lineage>
        <taxon>Eukaryota</taxon>
        <taxon>Metazoa</taxon>
        <taxon>Chordata</taxon>
        <taxon>Craniata</taxon>
        <taxon>Vertebrata</taxon>
        <taxon>Euteleostomi</taxon>
        <taxon>Actinopterygii</taxon>
        <taxon>Neopterygii</taxon>
        <taxon>Teleostei</taxon>
        <taxon>Neoteleostei</taxon>
        <taxon>Acanthomorphata</taxon>
        <taxon>Ovalentaria</taxon>
        <taxon>Atherinomorphae</taxon>
        <taxon>Cyprinodontiformes</taxon>
        <taxon>Goodeidae</taxon>
        <taxon>Ataeniobius</taxon>
    </lineage>
</organism>
<dbReference type="InterPro" id="IPR001356">
    <property type="entry name" value="HD"/>
</dbReference>
<keyword evidence="1" id="KW-0539">Nucleus</keyword>
<keyword evidence="1" id="KW-0371">Homeobox</keyword>
<gene>
    <name evidence="4" type="primary">PAX7</name>
    <name evidence="4" type="ORF">ATANTOWER_013792</name>
</gene>
<feature type="DNA-binding region" description="Homeobox" evidence="1">
    <location>
        <begin position="3"/>
        <end position="14"/>
    </location>
</feature>
<feature type="region of interest" description="Disordered" evidence="2">
    <location>
        <begin position="36"/>
        <end position="84"/>
    </location>
</feature>
<comment type="subcellular location">
    <subcellularLocation>
        <location evidence="1">Nucleus</location>
    </subcellularLocation>
</comment>
<dbReference type="Pfam" id="PF12360">
    <property type="entry name" value="Pax7"/>
    <property type="match status" value="1"/>
</dbReference>
<dbReference type="EMBL" id="JAHUTI010088801">
    <property type="protein sequence ID" value="MED6260334.1"/>
    <property type="molecule type" value="Genomic_DNA"/>
</dbReference>
<dbReference type="PROSITE" id="PS50071">
    <property type="entry name" value="HOMEOBOX_2"/>
    <property type="match status" value="1"/>
</dbReference>
<feature type="compositionally biased region" description="Low complexity" evidence="2">
    <location>
        <begin position="75"/>
        <end position="84"/>
    </location>
</feature>
<proteinExistence type="predicted"/>
<keyword evidence="5" id="KW-1185">Reference proteome</keyword>
<comment type="caution">
    <text evidence="4">The sequence shown here is derived from an EMBL/GenBank/DDBJ whole genome shotgun (WGS) entry which is preliminary data.</text>
</comment>
<sequence length="163" mass="17561">VWFSNRRARWRKQAGANQLAAFNHLLPGGFPPTGMPTLPTYQLPETSYPSATLSQEGTSTLHRPQPLPPSSMHQGGLSADSSSAYGLSSNRHSFSSYSDTFMSPSASSNHMNPVGNGLSPQACLPARRCTVPRTLTPCSPATPHNCLSEISQGRLQTVLLLFH</sequence>
<evidence type="ECO:0000256" key="1">
    <source>
        <dbReference type="PROSITE-ProRule" id="PRU00108"/>
    </source>
</evidence>
<feature type="domain" description="Homeobox" evidence="3">
    <location>
        <begin position="1"/>
        <end position="13"/>
    </location>
</feature>
<dbReference type="Proteomes" id="UP001345963">
    <property type="component" value="Unassembled WGS sequence"/>
</dbReference>
<evidence type="ECO:0000313" key="5">
    <source>
        <dbReference type="Proteomes" id="UP001345963"/>
    </source>
</evidence>
<evidence type="ECO:0000256" key="2">
    <source>
        <dbReference type="SAM" id="MobiDB-lite"/>
    </source>
</evidence>
<feature type="non-terminal residue" evidence="4">
    <location>
        <position position="1"/>
    </location>
</feature>